<proteinExistence type="predicted"/>
<protein>
    <recommendedName>
        <fullName evidence="3">Transcriptional regulator</fullName>
    </recommendedName>
</protein>
<reference evidence="1 2" key="1">
    <citation type="submission" date="2022-05" db="EMBL/GenBank/DDBJ databases">
        <title>Microbulbifer sp. nov., isolated from sponge.</title>
        <authorList>
            <person name="Gao L."/>
        </authorList>
    </citation>
    <scope>NUCLEOTIDE SEQUENCE [LARGE SCALE GENOMIC DNA]</scope>
    <source>
        <strain evidence="1 2">MI-G</strain>
    </source>
</reference>
<evidence type="ECO:0008006" key="3">
    <source>
        <dbReference type="Google" id="ProtNLM"/>
    </source>
</evidence>
<name>A0ABY9ED18_9GAMM</name>
<evidence type="ECO:0000313" key="1">
    <source>
        <dbReference type="EMBL" id="WKD49265.1"/>
    </source>
</evidence>
<sequence>MSLFYSAETGLSSRGGMASMDIARKRNRYLDVELVGLPEACLARFDSGYYSPPSALEIRRLLAVYQLTGACVAEILGVSDSRTVRRWTSGESRISYSAWRLLLWELGLVVAD</sequence>
<dbReference type="Proteomes" id="UP001321520">
    <property type="component" value="Chromosome"/>
</dbReference>
<keyword evidence="2" id="KW-1185">Reference proteome</keyword>
<organism evidence="1 2">
    <name type="scientific">Microbulbifer spongiae</name>
    <dbReference type="NCBI Taxonomy" id="2944933"/>
    <lineage>
        <taxon>Bacteria</taxon>
        <taxon>Pseudomonadati</taxon>
        <taxon>Pseudomonadota</taxon>
        <taxon>Gammaproteobacteria</taxon>
        <taxon>Cellvibrionales</taxon>
        <taxon>Microbulbiferaceae</taxon>
        <taxon>Microbulbifer</taxon>
    </lineage>
</organism>
<gene>
    <name evidence="1" type="ORF">M8T91_15375</name>
</gene>
<dbReference type="RefSeq" id="WP_301415055.1">
    <property type="nucleotide sequence ID" value="NZ_CP098023.1"/>
</dbReference>
<evidence type="ECO:0000313" key="2">
    <source>
        <dbReference type="Proteomes" id="UP001321520"/>
    </source>
</evidence>
<accession>A0ABY9ED18</accession>
<dbReference type="EMBL" id="CP098023">
    <property type="protein sequence ID" value="WKD49265.1"/>
    <property type="molecule type" value="Genomic_DNA"/>
</dbReference>